<dbReference type="InterPro" id="IPR004527">
    <property type="entry name" value="Glu-tRNA-ligase_bac/mito"/>
</dbReference>
<keyword evidence="4 10" id="KW-0963">Cytoplasm</keyword>
<dbReference type="SUPFAM" id="SSF52374">
    <property type="entry name" value="Nucleotidylyl transferase"/>
    <property type="match status" value="1"/>
</dbReference>
<dbReference type="EMBL" id="CP048877">
    <property type="protein sequence ID" value="QIJ71787.1"/>
    <property type="molecule type" value="Genomic_DNA"/>
</dbReference>
<dbReference type="InterPro" id="IPR045462">
    <property type="entry name" value="aa-tRNA-synth_I_cd-bd"/>
</dbReference>
<dbReference type="InterPro" id="IPR020751">
    <property type="entry name" value="aa-tRNA-synth_I_codon-bd_sub2"/>
</dbReference>
<dbReference type="NCBIfam" id="TIGR00464">
    <property type="entry name" value="gltX_bact"/>
    <property type="match status" value="1"/>
</dbReference>
<evidence type="ECO:0000256" key="1">
    <source>
        <dbReference type="ARBA" id="ARBA00004496"/>
    </source>
</evidence>
<comment type="function">
    <text evidence="10">Catalyzes the attachment of glutamate to tRNA(Glu) in a two-step reaction: glutamate is first activated by ATP to form Glu-AMP and then transferred to the acceptor end of tRNA(Glu).</text>
</comment>
<keyword evidence="6 10" id="KW-0547">Nucleotide-binding</keyword>
<dbReference type="FunFam" id="3.40.50.620:FF:000007">
    <property type="entry name" value="Glutamate--tRNA ligase"/>
    <property type="match status" value="1"/>
</dbReference>
<keyword evidence="9 10" id="KW-0030">Aminoacyl-tRNA synthetase</keyword>
<evidence type="ECO:0000256" key="5">
    <source>
        <dbReference type="ARBA" id="ARBA00022598"/>
    </source>
</evidence>
<dbReference type="CDD" id="cd00808">
    <property type="entry name" value="GluRS_core"/>
    <property type="match status" value="1"/>
</dbReference>
<evidence type="ECO:0000256" key="9">
    <source>
        <dbReference type="ARBA" id="ARBA00023146"/>
    </source>
</evidence>
<evidence type="ECO:0000256" key="4">
    <source>
        <dbReference type="ARBA" id="ARBA00022490"/>
    </source>
</evidence>
<dbReference type="InterPro" id="IPR014729">
    <property type="entry name" value="Rossmann-like_a/b/a_fold"/>
</dbReference>
<accession>A0A6G7PW20</accession>
<protein>
    <recommendedName>
        <fullName evidence="10">Glutamate--tRNA ligase</fullName>
        <ecNumber evidence="10">6.1.1.17</ecNumber>
    </recommendedName>
    <alternativeName>
        <fullName evidence="10">Glutamyl-tRNA synthetase</fullName>
        <shortName evidence="10">GluRS</shortName>
    </alternativeName>
</protein>
<dbReference type="EC" id="6.1.1.17" evidence="10"/>
<keyword evidence="12" id="KW-1185">Reference proteome</keyword>
<evidence type="ECO:0000313" key="12">
    <source>
        <dbReference type="Proteomes" id="UP000502179"/>
    </source>
</evidence>
<gene>
    <name evidence="10 11" type="primary">gltX</name>
    <name evidence="11" type="ORF">G4V39_05700</name>
</gene>
<dbReference type="PANTHER" id="PTHR43311:SF2">
    <property type="entry name" value="GLUTAMATE--TRNA LIGASE, MITOCHONDRIAL-RELATED"/>
    <property type="match status" value="1"/>
</dbReference>
<dbReference type="GO" id="GO:0004818">
    <property type="term" value="F:glutamate-tRNA ligase activity"/>
    <property type="evidence" value="ECO:0007669"/>
    <property type="project" value="UniProtKB-UniRule"/>
</dbReference>
<feature type="short sequence motif" description="'KMSKS' region" evidence="10">
    <location>
        <begin position="235"/>
        <end position="239"/>
    </location>
</feature>
<evidence type="ECO:0000256" key="8">
    <source>
        <dbReference type="ARBA" id="ARBA00022917"/>
    </source>
</evidence>
<evidence type="ECO:0000256" key="10">
    <source>
        <dbReference type="HAMAP-Rule" id="MF_00022"/>
    </source>
</evidence>
<dbReference type="InterPro" id="IPR001412">
    <property type="entry name" value="aa-tRNA-synth_I_CS"/>
</dbReference>
<dbReference type="PROSITE" id="PS00178">
    <property type="entry name" value="AA_TRNA_LIGASE_I"/>
    <property type="match status" value="1"/>
</dbReference>
<dbReference type="GO" id="GO:0000049">
    <property type="term" value="F:tRNA binding"/>
    <property type="evidence" value="ECO:0007669"/>
    <property type="project" value="InterPro"/>
</dbReference>
<comment type="subcellular location">
    <subcellularLocation>
        <location evidence="1 10">Cytoplasm</location>
    </subcellularLocation>
</comment>
<comment type="subunit">
    <text evidence="3 10">Monomer.</text>
</comment>
<sequence>MNIKTRFPPSPTGHLHIGGARTALFNWLFARHHGGKFVLRFEDTDQERSRPEYAQAILEAMKWLGLDWDEGPYYQSQRFDLYRQYIDQLLEEGQAYWCQCSPEELEAKRKKALERGQKPKYDGTCRRLGLGPGPGRVVRFKIPPTGSTVVDDLIRGPVAFDHQELDDFIILRSDGVPTYHFAVVIDDLTMEITHVIRGDDHLNNTPKHILLFKALGAQPPKFAHVPMILGPDRTRLSKRHGAMSVLAYRDEGYLPQALINYLVRLGWSYGDQEIFSLQELIEKFSLENIGRSAAVFNPEKLLWLNAHYIKSESPETLASLVRPFLARLGVENVDEGYLRRAIETVQTRAKTLAEMAEMLLFYFKEPDYDPKAAQKFLKPEVLPALERLAGELKELPEFSNEELLEKLFRGLAEEMGLKLKNIAQPVRVALTGKTVSPGLFEIISLLGKERVISRLKRAIEFIKSKEA</sequence>
<comment type="caution">
    <text evidence="10">Lacks conserved residue(s) required for the propagation of feature annotation.</text>
</comment>
<dbReference type="GO" id="GO:0006424">
    <property type="term" value="P:glutamyl-tRNA aminoacylation"/>
    <property type="evidence" value="ECO:0007669"/>
    <property type="project" value="UniProtKB-UniRule"/>
</dbReference>
<dbReference type="InterPro" id="IPR020752">
    <property type="entry name" value="Glu-tRNA-synth_I_codon-bd_sub1"/>
</dbReference>
<keyword evidence="7 10" id="KW-0067">ATP-binding</keyword>
<comment type="similarity">
    <text evidence="2 10">Belongs to the class-I aminoacyl-tRNA synthetase family. Glutamate--tRNA ligase type 1 subfamily.</text>
</comment>
<dbReference type="RefSeq" id="WP_166032005.1">
    <property type="nucleotide sequence ID" value="NZ_CP048877.1"/>
</dbReference>
<dbReference type="InterPro" id="IPR033910">
    <property type="entry name" value="GluRS_core"/>
</dbReference>
<evidence type="ECO:0000256" key="3">
    <source>
        <dbReference type="ARBA" id="ARBA00011245"/>
    </source>
</evidence>
<evidence type="ECO:0000256" key="7">
    <source>
        <dbReference type="ARBA" id="ARBA00022840"/>
    </source>
</evidence>
<comment type="catalytic activity">
    <reaction evidence="10">
        <text>tRNA(Glu) + L-glutamate + ATP = L-glutamyl-tRNA(Glu) + AMP + diphosphate</text>
        <dbReference type="Rhea" id="RHEA:23540"/>
        <dbReference type="Rhea" id="RHEA-COMP:9663"/>
        <dbReference type="Rhea" id="RHEA-COMP:9680"/>
        <dbReference type="ChEBI" id="CHEBI:29985"/>
        <dbReference type="ChEBI" id="CHEBI:30616"/>
        <dbReference type="ChEBI" id="CHEBI:33019"/>
        <dbReference type="ChEBI" id="CHEBI:78442"/>
        <dbReference type="ChEBI" id="CHEBI:78520"/>
        <dbReference type="ChEBI" id="CHEBI:456215"/>
        <dbReference type="EC" id="6.1.1.17"/>
    </reaction>
</comment>
<dbReference type="HAMAP" id="MF_00022">
    <property type="entry name" value="Glu_tRNA_synth_type1"/>
    <property type="match status" value="1"/>
</dbReference>
<dbReference type="Gene3D" id="1.10.10.350">
    <property type="match status" value="1"/>
</dbReference>
<dbReference type="KEGG" id="tav:G4V39_05700"/>
<evidence type="ECO:0000256" key="6">
    <source>
        <dbReference type="ARBA" id="ARBA00022741"/>
    </source>
</evidence>
<dbReference type="InterPro" id="IPR020058">
    <property type="entry name" value="Glu/Gln-tRNA-synth_Ib_cat-dom"/>
</dbReference>
<dbReference type="Gene3D" id="1.10.8.70">
    <property type="entry name" value="Glutamate-tRNA synthetase, class I, anticodon-binding domain 1"/>
    <property type="match status" value="1"/>
</dbReference>
<dbReference type="AlphaFoldDB" id="A0A6G7PW20"/>
<organism evidence="11 12">
    <name type="scientific">Thermosulfuriphilus ammonigenes</name>
    <dbReference type="NCBI Taxonomy" id="1936021"/>
    <lineage>
        <taxon>Bacteria</taxon>
        <taxon>Pseudomonadati</taxon>
        <taxon>Thermodesulfobacteriota</taxon>
        <taxon>Thermodesulfobacteria</taxon>
        <taxon>Thermodesulfobacteriales</taxon>
        <taxon>Thermodesulfobacteriaceae</taxon>
        <taxon>Thermosulfuriphilus</taxon>
    </lineage>
</organism>
<feature type="short sequence motif" description="'HIGH' region" evidence="10">
    <location>
        <begin position="9"/>
        <end position="19"/>
    </location>
</feature>
<dbReference type="Proteomes" id="UP000502179">
    <property type="component" value="Chromosome"/>
</dbReference>
<dbReference type="Pfam" id="PF00749">
    <property type="entry name" value="tRNA-synt_1c"/>
    <property type="match status" value="1"/>
</dbReference>
<dbReference type="InterPro" id="IPR000924">
    <property type="entry name" value="Glu/Gln-tRNA-synth"/>
</dbReference>
<reference evidence="11 12" key="1">
    <citation type="submission" date="2020-02" db="EMBL/GenBank/DDBJ databases">
        <title>Genome analysis of Thermosulfuriphilus ammonigenes ST65T, an anaerobic thermophilic chemolithoautotrophic bacterium isolated from a deep-sea hydrothermal vent.</title>
        <authorList>
            <person name="Slobodkina G."/>
            <person name="Allioux M."/>
            <person name="Merkel A."/>
            <person name="Alain K."/>
            <person name="Jebbar M."/>
            <person name="Slobodkin A."/>
        </authorList>
    </citation>
    <scope>NUCLEOTIDE SEQUENCE [LARGE SCALE GENOMIC DNA]</scope>
    <source>
        <strain evidence="11 12">ST65</strain>
    </source>
</reference>
<dbReference type="PRINTS" id="PR00987">
    <property type="entry name" value="TRNASYNTHGLU"/>
</dbReference>
<dbReference type="Pfam" id="PF19269">
    <property type="entry name" value="Anticodon_2"/>
    <property type="match status" value="1"/>
</dbReference>
<evidence type="ECO:0000256" key="2">
    <source>
        <dbReference type="ARBA" id="ARBA00007894"/>
    </source>
</evidence>
<keyword evidence="5 10" id="KW-0436">Ligase</keyword>
<dbReference type="GO" id="GO:0005524">
    <property type="term" value="F:ATP binding"/>
    <property type="evidence" value="ECO:0007669"/>
    <property type="project" value="UniProtKB-UniRule"/>
</dbReference>
<name>A0A6G7PW20_9BACT</name>
<dbReference type="Gene3D" id="3.40.50.620">
    <property type="entry name" value="HUPs"/>
    <property type="match status" value="1"/>
</dbReference>
<keyword evidence="8 10" id="KW-0648">Protein biosynthesis</keyword>
<proteinExistence type="inferred from homology"/>
<dbReference type="GO" id="GO:0008270">
    <property type="term" value="F:zinc ion binding"/>
    <property type="evidence" value="ECO:0007669"/>
    <property type="project" value="InterPro"/>
</dbReference>
<dbReference type="SUPFAM" id="SSF48163">
    <property type="entry name" value="An anticodon-binding domain of class I aminoacyl-tRNA synthetases"/>
    <property type="match status" value="1"/>
</dbReference>
<dbReference type="PANTHER" id="PTHR43311">
    <property type="entry name" value="GLUTAMATE--TRNA LIGASE"/>
    <property type="match status" value="1"/>
</dbReference>
<dbReference type="GO" id="GO:0005829">
    <property type="term" value="C:cytosol"/>
    <property type="evidence" value="ECO:0007669"/>
    <property type="project" value="TreeGrafter"/>
</dbReference>
<dbReference type="InterPro" id="IPR008925">
    <property type="entry name" value="aa_tRNA-synth_I_cd-bd_sf"/>
</dbReference>
<dbReference type="InterPro" id="IPR049940">
    <property type="entry name" value="GluQ/Sye"/>
</dbReference>
<evidence type="ECO:0000313" key="11">
    <source>
        <dbReference type="EMBL" id="QIJ71787.1"/>
    </source>
</evidence>
<feature type="binding site" evidence="10">
    <location>
        <position position="238"/>
    </location>
    <ligand>
        <name>ATP</name>
        <dbReference type="ChEBI" id="CHEBI:30616"/>
    </ligand>
</feature>